<protein>
    <submittedName>
        <fullName evidence="2">Uncharacterized protein</fullName>
    </submittedName>
</protein>
<keyword evidence="1" id="KW-1133">Transmembrane helix</keyword>
<proteinExistence type="predicted"/>
<gene>
    <name evidence="2" type="ORF">D7V32_04175</name>
</gene>
<keyword evidence="1" id="KW-0812">Transmembrane</keyword>
<dbReference type="RefSeq" id="WP_120401744.1">
    <property type="nucleotide sequence ID" value="NZ_RAXV01000006.1"/>
</dbReference>
<keyword evidence="3" id="KW-1185">Reference proteome</keyword>
<dbReference type="OrthoDB" id="6712590at2"/>
<dbReference type="Proteomes" id="UP000282388">
    <property type="component" value="Unassembled WGS sequence"/>
</dbReference>
<evidence type="ECO:0000313" key="3">
    <source>
        <dbReference type="Proteomes" id="UP000282388"/>
    </source>
</evidence>
<dbReference type="EMBL" id="RAXV01000006">
    <property type="protein sequence ID" value="RKG33084.1"/>
    <property type="molecule type" value="Genomic_DNA"/>
</dbReference>
<feature type="transmembrane region" description="Helical" evidence="1">
    <location>
        <begin position="7"/>
        <end position="24"/>
    </location>
</feature>
<dbReference type="AlphaFoldDB" id="A0A3A8ESU8"/>
<comment type="caution">
    <text evidence="2">The sequence shown here is derived from an EMBL/GenBank/DDBJ whole genome shotgun (WGS) entry which is preliminary data.</text>
</comment>
<reference evidence="2 3" key="1">
    <citation type="submission" date="2018-09" db="EMBL/GenBank/DDBJ databases">
        <title>The draft genome of Acinetobacter spp. strains.</title>
        <authorList>
            <person name="Qin J."/>
            <person name="Feng Y."/>
            <person name="Zong Z."/>
        </authorList>
    </citation>
    <scope>NUCLEOTIDE SEQUENCE [LARGE SCALE GENOMIC DNA]</scope>
    <source>
        <strain evidence="2 3">WCHAc060012</strain>
    </source>
</reference>
<keyword evidence="1" id="KW-0472">Membrane</keyword>
<organism evidence="2 3">
    <name type="scientific">Acinetobacter tianfuensis</name>
    <dbReference type="NCBI Taxonomy" id="2419603"/>
    <lineage>
        <taxon>Bacteria</taxon>
        <taxon>Pseudomonadati</taxon>
        <taxon>Pseudomonadota</taxon>
        <taxon>Gammaproteobacteria</taxon>
        <taxon>Moraxellales</taxon>
        <taxon>Moraxellaceae</taxon>
        <taxon>Acinetobacter</taxon>
    </lineage>
</organism>
<evidence type="ECO:0000313" key="2">
    <source>
        <dbReference type="EMBL" id="RKG33084.1"/>
    </source>
</evidence>
<name>A0A3A8ESU8_9GAMM</name>
<sequence>MSEIVGVITFYIFILLGMFVAVYGLLAVDYFLFPIGFFIIISAFLLKHEFKVSVLFWKNDD</sequence>
<feature type="transmembrane region" description="Helical" evidence="1">
    <location>
        <begin position="30"/>
        <end position="46"/>
    </location>
</feature>
<evidence type="ECO:0000256" key="1">
    <source>
        <dbReference type="SAM" id="Phobius"/>
    </source>
</evidence>
<accession>A0A3A8ESU8</accession>